<dbReference type="SUPFAM" id="SSF55718">
    <property type="entry name" value="SCP-like"/>
    <property type="match status" value="1"/>
</dbReference>
<dbReference type="InterPro" id="IPR025559">
    <property type="entry name" value="Eis_dom"/>
</dbReference>
<feature type="active site" description="Proton donor" evidence="4">
    <location>
        <position position="125"/>
    </location>
</feature>
<evidence type="ECO:0000313" key="6">
    <source>
        <dbReference type="EMBL" id="OEU85087.1"/>
    </source>
</evidence>
<evidence type="ECO:0000259" key="5">
    <source>
        <dbReference type="PROSITE" id="PS51186"/>
    </source>
</evidence>
<evidence type="ECO:0000256" key="1">
    <source>
        <dbReference type="ARBA" id="ARBA00009213"/>
    </source>
</evidence>
<dbReference type="SUPFAM" id="SSF55729">
    <property type="entry name" value="Acyl-CoA N-acyltransferases (Nat)"/>
    <property type="match status" value="1"/>
</dbReference>
<feature type="binding site" evidence="4">
    <location>
        <begin position="92"/>
        <end position="97"/>
    </location>
    <ligand>
        <name>acetyl-CoA</name>
        <dbReference type="ChEBI" id="CHEBI:57288"/>
    </ligand>
</feature>
<dbReference type="Proteomes" id="UP000176101">
    <property type="component" value="Unassembled WGS sequence"/>
</dbReference>
<dbReference type="PROSITE" id="PS51186">
    <property type="entry name" value="GNAT"/>
    <property type="match status" value="1"/>
</dbReference>
<dbReference type="InterPro" id="IPR022902">
    <property type="entry name" value="NAcTrfase_Eis"/>
</dbReference>
<feature type="binding site" evidence="4">
    <location>
        <begin position="120"/>
        <end position="121"/>
    </location>
    <ligand>
        <name>acetyl-CoA</name>
        <dbReference type="ChEBI" id="CHEBI:57288"/>
    </ligand>
</feature>
<dbReference type="Gene3D" id="3.30.1050.10">
    <property type="entry name" value="SCP2 sterol-binding domain"/>
    <property type="match status" value="1"/>
</dbReference>
<feature type="domain" description="N-acetyltransferase" evidence="5">
    <location>
        <begin position="3"/>
        <end position="169"/>
    </location>
</feature>
<evidence type="ECO:0000256" key="4">
    <source>
        <dbReference type="HAMAP-Rule" id="MF_01812"/>
    </source>
</evidence>
<evidence type="ECO:0000256" key="3">
    <source>
        <dbReference type="ARBA" id="ARBA00023315"/>
    </source>
</evidence>
<dbReference type="PATRIC" id="fig|1075402.3.peg.5658"/>
<keyword evidence="3 4" id="KW-0012">Acyltransferase</keyword>
<proteinExistence type="inferred from homology"/>
<dbReference type="NCBIfam" id="NF002367">
    <property type="entry name" value="PRK01346.1-4"/>
    <property type="match status" value="1"/>
</dbReference>
<dbReference type="Pfam" id="PF13530">
    <property type="entry name" value="SCP2_2"/>
    <property type="match status" value="1"/>
</dbReference>
<comment type="similarity">
    <text evidence="1 4">Belongs to the acetyltransferase Eis family.</text>
</comment>
<dbReference type="Pfam" id="PF13527">
    <property type="entry name" value="Acetyltransf_9"/>
    <property type="match status" value="1"/>
</dbReference>
<dbReference type="AlphaFoldDB" id="A0A1E7JF44"/>
<name>A0A1E7JF44_9ACTN</name>
<dbReference type="EMBL" id="LJGU01000166">
    <property type="protein sequence ID" value="OEU85087.1"/>
    <property type="molecule type" value="Genomic_DNA"/>
</dbReference>
<dbReference type="GO" id="GO:0030649">
    <property type="term" value="P:aminoglycoside antibiotic catabolic process"/>
    <property type="evidence" value="ECO:0007669"/>
    <property type="project" value="TreeGrafter"/>
</dbReference>
<dbReference type="PANTHER" id="PTHR37817:SF1">
    <property type="entry name" value="N-ACETYLTRANSFERASE EIS"/>
    <property type="match status" value="1"/>
</dbReference>
<dbReference type="Gene3D" id="3.40.630.30">
    <property type="match status" value="2"/>
</dbReference>
<comment type="caution">
    <text evidence="6">The sequence shown here is derived from an EMBL/GenBank/DDBJ whole genome shotgun (WGS) entry which is preliminary data.</text>
</comment>
<comment type="subunit">
    <text evidence="4">Homohexamer; trimer of dimers.</text>
</comment>
<dbReference type="OrthoDB" id="8399956at2"/>
<dbReference type="Pfam" id="PF17668">
    <property type="entry name" value="Acetyltransf_17"/>
    <property type="match status" value="1"/>
</dbReference>
<dbReference type="InterPro" id="IPR036527">
    <property type="entry name" value="SCP2_sterol-bd_dom_sf"/>
</dbReference>
<sequence length="417" mass="45407">MSIDIRAVTGDTFPDWLRALETGFLGEPRQLGPEEAAVRGWDMDFDRVQGAFDKDRCVATFRTIPLGLTVPGGAVVPSSGVSAVTVTPTHRRRGLLTRMMTNALDAAVERGDACATLIASEYPIYGRFGFGPATWSADYEVEVHRSGLDRHHAGPANGEGGIELVDPAEVRRLGPELHERFRVDAHRQGAISRNERHWARATGQMRYEGDSHEPPYWALYRDPAGVPQGLAAYTVRSHWEAKVPCGSATVKSLFGTTPSAEHALWRYVLALDWVATVRSGPLAPDTSLPLLLPDPRAARLATYADFLWLRPLDVPRLLEARTYATTGSLVLEVTDRKGPAEGRYKLDVAPDGASCVRTTATADLVLDVGELATLYLGDESASRLLALGRVDEVSTGAAARADLLLRTANRPWCPDSF</sequence>
<dbReference type="InterPro" id="IPR000182">
    <property type="entry name" value="GNAT_dom"/>
</dbReference>
<feature type="active site" description="Proton acceptor; via carboxylate" evidence="4">
    <location>
        <position position="417"/>
    </location>
</feature>
<evidence type="ECO:0000313" key="7">
    <source>
        <dbReference type="Proteomes" id="UP000176101"/>
    </source>
</evidence>
<dbReference type="InterPro" id="IPR016181">
    <property type="entry name" value="Acyl_CoA_acyltransferase"/>
</dbReference>
<organism evidence="6 7">
    <name type="scientific">Streptomyces oceani</name>
    <dbReference type="NCBI Taxonomy" id="1075402"/>
    <lineage>
        <taxon>Bacteria</taxon>
        <taxon>Bacillati</taxon>
        <taxon>Actinomycetota</taxon>
        <taxon>Actinomycetes</taxon>
        <taxon>Kitasatosporales</taxon>
        <taxon>Streptomycetaceae</taxon>
        <taxon>Streptomyces</taxon>
    </lineage>
</organism>
<dbReference type="CDD" id="cd04301">
    <property type="entry name" value="NAT_SF"/>
    <property type="match status" value="1"/>
</dbReference>
<gene>
    <name evidence="6" type="ORF">AN216_26260</name>
</gene>
<dbReference type="PANTHER" id="PTHR37817">
    <property type="entry name" value="N-ACETYLTRANSFERASE EIS"/>
    <property type="match status" value="1"/>
</dbReference>
<dbReference type="InterPro" id="IPR051554">
    <property type="entry name" value="Acetyltransferase_Eis"/>
</dbReference>
<keyword evidence="2 4" id="KW-0808">Transferase</keyword>
<dbReference type="STRING" id="1075402.AN216_26260"/>
<dbReference type="HAMAP" id="MF_01812">
    <property type="entry name" value="Eis"/>
    <property type="match status" value="1"/>
</dbReference>
<feature type="binding site" evidence="4">
    <location>
        <begin position="84"/>
        <end position="86"/>
    </location>
    <ligand>
        <name>acetyl-CoA</name>
        <dbReference type="ChEBI" id="CHEBI:57288"/>
    </ligand>
</feature>
<evidence type="ECO:0000256" key="2">
    <source>
        <dbReference type="ARBA" id="ARBA00022679"/>
    </source>
</evidence>
<accession>A0A1E7JF44</accession>
<dbReference type="GO" id="GO:0034069">
    <property type="term" value="F:aminoglycoside N-acetyltransferase activity"/>
    <property type="evidence" value="ECO:0007669"/>
    <property type="project" value="TreeGrafter"/>
</dbReference>
<protein>
    <recommendedName>
        <fullName evidence="5">N-acetyltransferase domain-containing protein</fullName>
    </recommendedName>
</protein>
<reference evidence="6 7" key="1">
    <citation type="journal article" date="2016" name="Front. Microbiol.">
        <title>Comparative Genomics Analysis of Streptomyces Species Reveals Their Adaptation to the Marine Environment and Their Diversity at the Genomic Level.</title>
        <authorList>
            <person name="Tian X."/>
            <person name="Zhang Z."/>
            <person name="Yang T."/>
            <person name="Chen M."/>
            <person name="Li J."/>
            <person name="Chen F."/>
            <person name="Yang J."/>
            <person name="Li W."/>
            <person name="Zhang B."/>
            <person name="Zhang Z."/>
            <person name="Wu J."/>
            <person name="Zhang C."/>
            <person name="Long L."/>
            <person name="Xiao J."/>
        </authorList>
    </citation>
    <scope>NUCLEOTIDE SEQUENCE [LARGE SCALE GENOMIC DNA]</scope>
    <source>
        <strain evidence="6 7">SCSIO 02100</strain>
    </source>
</reference>
<dbReference type="RefSeq" id="WP_070199206.1">
    <property type="nucleotide sequence ID" value="NZ_LJGU01000166.1"/>
</dbReference>
<keyword evidence="7" id="KW-1185">Reference proteome</keyword>
<dbReference type="InterPro" id="IPR041380">
    <property type="entry name" value="Acetyltransf_17"/>
</dbReference>